<accession>A0A6J5M9Z4</accession>
<organism evidence="1">
    <name type="scientific">uncultured Caudovirales phage</name>
    <dbReference type="NCBI Taxonomy" id="2100421"/>
    <lineage>
        <taxon>Viruses</taxon>
        <taxon>Duplodnaviria</taxon>
        <taxon>Heunggongvirae</taxon>
        <taxon>Uroviricota</taxon>
        <taxon>Caudoviricetes</taxon>
        <taxon>Peduoviridae</taxon>
        <taxon>Maltschvirus</taxon>
        <taxon>Maltschvirus maltsch</taxon>
    </lineage>
</organism>
<proteinExistence type="predicted"/>
<name>A0A6J5M9Z4_9CAUD</name>
<protein>
    <submittedName>
        <fullName evidence="1">Uncharacterized protein</fullName>
    </submittedName>
</protein>
<sequence length="94" mass="10430">MAKKLNSKSQARAKADYEIKPIVTTSADIEANSMLYAVLRLNESVNVKDIRGEHHNVMVTNEVIAGYIPVYKTVEEAKKHTVNGKYQIVAICPA</sequence>
<reference evidence="1" key="1">
    <citation type="submission" date="2020-04" db="EMBL/GenBank/DDBJ databases">
        <authorList>
            <person name="Chiriac C."/>
            <person name="Salcher M."/>
            <person name="Ghai R."/>
            <person name="Kavagutti S V."/>
        </authorList>
    </citation>
    <scope>NUCLEOTIDE SEQUENCE</scope>
</reference>
<gene>
    <name evidence="1" type="ORF">UFOVP402_41</name>
</gene>
<evidence type="ECO:0000313" key="1">
    <source>
        <dbReference type="EMBL" id="CAB4140549.1"/>
    </source>
</evidence>
<dbReference type="EMBL" id="LR796374">
    <property type="protein sequence ID" value="CAB4140549.1"/>
    <property type="molecule type" value="Genomic_DNA"/>
</dbReference>